<dbReference type="Gene3D" id="3.10.20.90">
    <property type="entry name" value="Phosphatidylinositol 3-kinase Catalytic Subunit, Chain A, domain 1"/>
    <property type="match status" value="1"/>
</dbReference>
<dbReference type="OrthoDB" id="2152551at2759"/>
<dbReference type="STRING" id="1344416.A0A139AXY2"/>
<organism evidence="9 10">
    <name type="scientific">Gonapodya prolifera (strain JEL478)</name>
    <name type="common">Monoblepharis prolifera</name>
    <dbReference type="NCBI Taxonomy" id="1344416"/>
    <lineage>
        <taxon>Eukaryota</taxon>
        <taxon>Fungi</taxon>
        <taxon>Fungi incertae sedis</taxon>
        <taxon>Chytridiomycota</taxon>
        <taxon>Chytridiomycota incertae sedis</taxon>
        <taxon>Monoblepharidomycetes</taxon>
        <taxon>Monoblepharidales</taxon>
        <taxon>Gonapodyaceae</taxon>
        <taxon>Gonapodya</taxon>
    </lineage>
</organism>
<feature type="compositionally biased region" description="Pro residues" evidence="6">
    <location>
        <begin position="519"/>
        <end position="551"/>
    </location>
</feature>
<dbReference type="GO" id="GO:0070530">
    <property type="term" value="F:K63-linked polyubiquitin modification-dependent protein binding"/>
    <property type="evidence" value="ECO:0007669"/>
    <property type="project" value="TreeGrafter"/>
</dbReference>
<keyword evidence="2 4" id="KW-0863">Zinc-finger</keyword>
<feature type="domain" description="ZZ-type" evidence="7">
    <location>
        <begin position="295"/>
        <end position="349"/>
    </location>
</feature>
<evidence type="ECO:0000256" key="2">
    <source>
        <dbReference type="ARBA" id="ARBA00022771"/>
    </source>
</evidence>
<dbReference type="SUPFAM" id="SSF54277">
    <property type="entry name" value="CAD &amp; PB1 domains"/>
    <property type="match status" value="1"/>
</dbReference>
<name>A0A139AXY2_GONPJ</name>
<dbReference type="CDD" id="cd05992">
    <property type="entry name" value="PB1"/>
    <property type="match status" value="1"/>
</dbReference>
<keyword evidence="5" id="KW-0175">Coiled coil</keyword>
<sequence>MSSSIGFKVSYNGVTRFVNNPTTWEELVDRIRTSHAIPSDHQVSVTYVDEDGDKITIDTNSEFQELTSYAQRATASSGSRAFRVEVVTSAPGDTASQTSREATDAFTLVVEGARQGVERMTVSDSAAEAEAARAAAAEAVKKAEAEAEAARRQAEADAEAARIQAEEAARKAAAEAEAARLAAEAQAEAARLAAEEEAYQAFLANLQPQVDTVLSIIESAPATYIPRLIRDLGPSLAQRSWGLTVEGPLGELLGTSRGRGCGAGQEEGNEHRHGHGRHGGRWWRRMADPEEEKRWRGVACDGCGKRDWIGTRWRCQNCPDYDHCDTCNAKKEELHDVTHEFVGIERPDEMWSTVTCDGCSKNGVVERFKCQSCPNYDLCSSCHVNASAIHPDHSFTAMGTPASSTAPNLAQIAAVLDFESSPADRRARQEKVARHLLRRYQGDLQRVIEEMLKGRQRWGRHHHDRDTGNSSPSSDEADPMGPPPPGPGFGPEFWWSGPQRRGRYHGPGASHPYRHPHPHGPWGPHHPPPPPPPPGAPGPAGPEGMAPPPWGGPGAGPFGWWGGRGWF</sequence>
<dbReference type="InterPro" id="IPR053793">
    <property type="entry name" value="PB1-like"/>
</dbReference>
<feature type="compositionally biased region" description="Gly residues" evidence="6">
    <location>
        <begin position="552"/>
        <end position="567"/>
    </location>
</feature>
<evidence type="ECO:0000256" key="4">
    <source>
        <dbReference type="PROSITE-ProRule" id="PRU00228"/>
    </source>
</evidence>
<dbReference type="GO" id="GO:0016235">
    <property type="term" value="C:aggresome"/>
    <property type="evidence" value="ECO:0007669"/>
    <property type="project" value="TreeGrafter"/>
</dbReference>
<keyword evidence="10" id="KW-1185">Reference proteome</keyword>
<dbReference type="InterPro" id="IPR000433">
    <property type="entry name" value="Znf_ZZ"/>
</dbReference>
<dbReference type="PANTHER" id="PTHR15090">
    <property type="entry name" value="SEQUESTOSOME 1-RELATED"/>
    <property type="match status" value="1"/>
</dbReference>
<evidence type="ECO:0008006" key="11">
    <source>
        <dbReference type="Google" id="ProtNLM"/>
    </source>
</evidence>
<gene>
    <name evidence="9" type="ORF">M427DRAFT_50989</name>
</gene>
<dbReference type="GO" id="GO:0005080">
    <property type="term" value="F:protein kinase C binding"/>
    <property type="evidence" value="ECO:0007669"/>
    <property type="project" value="TreeGrafter"/>
</dbReference>
<reference evidence="9 10" key="1">
    <citation type="journal article" date="2015" name="Genome Biol. Evol.">
        <title>Phylogenomic analyses indicate that early fungi evolved digesting cell walls of algal ancestors of land plants.</title>
        <authorList>
            <person name="Chang Y."/>
            <person name="Wang S."/>
            <person name="Sekimoto S."/>
            <person name="Aerts A.L."/>
            <person name="Choi C."/>
            <person name="Clum A."/>
            <person name="LaButti K.M."/>
            <person name="Lindquist E.A."/>
            <person name="Yee Ngan C."/>
            <person name="Ohm R.A."/>
            <person name="Salamov A.A."/>
            <person name="Grigoriev I.V."/>
            <person name="Spatafora J.W."/>
            <person name="Berbee M.L."/>
        </authorList>
    </citation>
    <scope>NUCLEOTIDE SEQUENCE [LARGE SCALE GENOMIC DNA]</scope>
    <source>
        <strain evidence="9 10">JEL478</strain>
    </source>
</reference>
<evidence type="ECO:0000256" key="5">
    <source>
        <dbReference type="SAM" id="Coils"/>
    </source>
</evidence>
<keyword evidence="3" id="KW-0862">Zinc</keyword>
<dbReference type="SMART" id="SM00291">
    <property type="entry name" value="ZnF_ZZ"/>
    <property type="match status" value="2"/>
</dbReference>
<dbReference type="PANTHER" id="PTHR15090:SF0">
    <property type="entry name" value="SEQUESTOSOME-1"/>
    <property type="match status" value="1"/>
</dbReference>
<feature type="region of interest" description="Disordered" evidence="6">
    <location>
        <begin position="260"/>
        <end position="280"/>
    </location>
</feature>
<dbReference type="GO" id="GO:0035973">
    <property type="term" value="P:aggrephagy"/>
    <property type="evidence" value="ECO:0007669"/>
    <property type="project" value="TreeGrafter"/>
</dbReference>
<dbReference type="Pfam" id="PF00564">
    <property type="entry name" value="PB1"/>
    <property type="match status" value="1"/>
</dbReference>
<dbReference type="PROSITE" id="PS51745">
    <property type="entry name" value="PB1"/>
    <property type="match status" value="1"/>
</dbReference>
<protein>
    <recommendedName>
        <fullName evidence="11">ZZ-type domain-containing protein</fullName>
    </recommendedName>
</protein>
<dbReference type="PROSITE" id="PS50135">
    <property type="entry name" value="ZF_ZZ_2"/>
    <property type="match status" value="2"/>
</dbReference>
<dbReference type="SMART" id="SM00666">
    <property type="entry name" value="PB1"/>
    <property type="match status" value="1"/>
</dbReference>
<dbReference type="Pfam" id="PF00569">
    <property type="entry name" value="ZZ"/>
    <property type="match status" value="2"/>
</dbReference>
<dbReference type="InterPro" id="IPR052260">
    <property type="entry name" value="Autophagy_Rcpt_SigReg"/>
</dbReference>
<feature type="domain" description="PB1" evidence="8">
    <location>
        <begin position="1"/>
        <end position="86"/>
    </location>
</feature>
<accession>A0A139AXY2</accession>
<evidence type="ECO:0000256" key="6">
    <source>
        <dbReference type="SAM" id="MobiDB-lite"/>
    </source>
</evidence>
<dbReference type="GO" id="GO:0008270">
    <property type="term" value="F:zinc ion binding"/>
    <property type="evidence" value="ECO:0007669"/>
    <property type="project" value="UniProtKB-KW"/>
</dbReference>
<dbReference type="Proteomes" id="UP000070544">
    <property type="component" value="Unassembled WGS sequence"/>
</dbReference>
<feature type="region of interest" description="Disordered" evidence="6">
    <location>
        <begin position="455"/>
        <end position="567"/>
    </location>
</feature>
<dbReference type="SUPFAM" id="SSF57850">
    <property type="entry name" value="RING/U-box"/>
    <property type="match status" value="2"/>
</dbReference>
<dbReference type="InterPro" id="IPR043145">
    <property type="entry name" value="Znf_ZZ_sf"/>
</dbReference>
<evidence type="ECO:0000259" key="7">
    <source>
        <dbReference type="PROSITE" id="PS50135"/>
    </source>
</evidence>
<proteinExistence type="predicted"/>
<feature type="coiled-coil region" evidence="5">
    <location>
        <begin position="126"/>
        <end position="198"/>
    </location>
</feature>
<evidence type="ECO:0000313" key="9">
    <source>
        <dbReference type="EMBL" id="KXS21564.1"/>
    </source>
</evidence>
<dbReference type="PROSITE" id="PS01357">
    <property type="entry name" value="ZF_ZZ_1"/>
    <property type="match status" value="1"/>
</dbReference>
<dbReference type="Gene3D" id="3.30.60.90">
    <property type="match status" value="2"/>
</dbReference>
<dbReference type="AlphaFoldDB" id="A0A139AXY2"/>
<dbReference type="CDD" id="cd02249">
    <property type="entry name" value="ZZ"/>
    <property type="match status" value="1"/>
</dbReference>
<evidence type="ECO:0000256" key="3">
    <source>
        <dbReference type="ARBA" id="ARBA00022833"/>
    </source>
</evidence>
<evidence type="ECO:0000313" key="10">
    <source>
        <dbReference type="Proteomes" id="UP000070544"/>
    </source>
</evidence>
<keyword evidence="1" id="KW-0479">Metal-binding</keyword>
<evidence type="ECO:0000256" key="1">
    <source>
        <dbReference type="ARBA" id="ARBA00022723"/>
    </source>
</evidence>
<dbReference type="GO" id="GO:0007032">
    <property type="term" value="P:endosome organization"/>
    <property type="evidence" value="ECO:0007669"/>
    <property type="project" value="TreeGrafter"/>
</dbReference>
<dbReference type="GO" id="GO:0000423">
    <property type="term" value="P:mitophagy"/>
    <property type="evidence" value="ECO:0007669"/>
    <property type="project" value="TreeGrafter"/>
</dbReference>
<dbReference type="InterPro" id="IPR000270">
    <property type="entry name" value="PB1_dom"/>
</dbReference>
<dbReference type="EMBL" id="KQ965732">
    <property type="protein sequence ID" value="KXS21564.1"/>
    <property type="molecule type" value="Genomic_DNA"/>
</dbReference>
<dbReference type="GO" id="GO:0044753">
    <property type="term" value="C:amphisome"/>
    <property type="evidence" value="ECO:0007669"/>
    <property type="project" value="TreeGrafter"/>
</dbReference>
<feature type="domain" description="ZZ-type" evidence="7">
    <location>
        <begin position="351"/>
        <end position="403"/>
    </location>
</feature>
<evidence type="ECO:0000259" key="8">
    <source>
        <dbReference type="PROSITE" id="PS51745"/>
    </source>
</evidence>